<evidence type="ECO:0000259" key="7">
    <source>
        <dbReference type="Pfam" id="PF00520"/>
    </source>
</evidence>
<keyword evidence="3 6" id="KW-1133">Transmembrane helix</keyword>
<feature type="region of interest" description="Disordered" evidence="5">
    <location>
        <begin position="125"/>
        <end position="146"/>
    </location>
</feature>
<evidence type="ECO:0000256" key="6">
    <source>
        <dbReference type="SAM" id="Phobius"/>
    </source>
</evidence>
<dbReference type="SUPFAM" id="SSF81324">
    <property type="entry name" value="Voltage-gated potassium channels"/>
    <property type="match status" value="1"/>
</dbReference>
<protein>
    <recommendedName>
        <fullName evidence="7">Ion transport domain-containing protein</fullName>
    </recommendedName>
</protein>
<name>A0ABN9P7D0_9DINO</name>
<feature type="domain" description="Ion transport" evidence="7">
    <location>
        <begin position="176"/>
        <end position="431"/>
    </location>
</feature>
<evidence type="ECO:0000256" key="2">
    <source>
        <dbReference type="ARBA" id="ARBA00022692"/>
    </source>
</evidence>
<evidence type="ECO:0000256" key="4">
    <source>
        <dbReference type="ARBA" id="ARBA00023136"/>
    </source>
</evidence>
<dbReference type="Pfam" id="PF00520">
    <property type="entry name" value="Ion_trans"/>
    <property type="match status" value="1"/>
</dbReference>
<feature type="transmembrane region" description="Helical" evidence="6">
    <location>
        <begin position="405"/>
        <end position="430"/>
    </location>
</feature>
<dbReference type="Gene3D" id="1.10.287.70">
    <property type="match status" value="1"/>
</dbReference>
<keyword evidence="2 6" id="KW-0812">Transmembrane</keyword>
<accession>A0ABN9P7D0</accession>
<keyword evidence="4 6" id="KW-0472">Membrane</keyword>
<dbReference type="InterPro" id="IPR005821">
    <property type="entry name" value="Ion_trans_dom"/>
</dbReference>
<comment type="caution">
    <text evidence="8">The sequence shown here is derived from an EMBL/GenBank/DDBJ whole genome shotgun (WGS) entry which is preliminary data.</text>
</comment>
<evidence type="ECO:0000313" key="8">
    <source>
        <dbReference type="EMBL" id="CAK0788606.1"/>
    </source>
</evidence>
<feature type="compositionally biased region" description="Low complexity" evidence="5">
    <location>
        <begin position="94"/>
        <end position="103"/>
    </location>
</feature>
<sequence length="472" mass="52564">MPGNSNITSPFTSPPSFARDSWPATLDSLGEHLDNLELTFEQQSRHMGTLLAQYKAALAQHRQALSQQFAQPSQLGARTPTWTQRPGGAGASAGSGRTAAPARSPTLVADRVLGPLRGSTMELVKMPNADSDGDSDSLASGMQGCGMASEDYDSGKDVLHAEPGSLQHMAIKLTSHYVWPIVTTTIVLLQTVVLGIVVDAQMQELLGDQRRGHWTRTATFYEQVAKGLIVVWMVEISIKLVAERSRFFERGSSGLGNMFEVFLLSCALLDLAQSFIPLRGRMIQCVQFIRVFRAFRLIRLLSVCQHFKALHQLRWMTLYILTCIPTFGWALALLIMFIFIWAILFEDLAIFYLEQDSVDRSDEVVDDLRENWGSMNLAMISLIFSLTGGADYGDLMKPFQMISPAFGWIYILFVVMVTLCLLNVLVGIFVQESEDIKLPGVSSATVPFVWRLLEHRPEGRRMLHLLFLLALS</sequence>
<evidence type="ECO:0000313" key="9">
    <source>
        <dbReference type="Proteomes" id="UP001189429"/>
    </source>
</evidence>
<dbReference type="InterPro" id="IPR027359">
    <property type="entry name" value="Volt_channel_dom_sf"/>
</dbReference>
<dbReference type="Gene3D" id="1.20.120.350">
    <property type="entry name" value="Voltage-gated potassium channels. Chain C"/>
    <property type="match status" value="1"/>
</dbReference>
<reference evidence="8" key="1">
    <citation type="submission" date="2023-10" db="EMBL/GenBank/DDBJ databases">
        <authorList>
            <person name="Chen Y."/>
            <person name="Shah S."/>
            <person name="Dougan E. K."/>
            <person name="Thang M."/>
            <person name="Chan C."/>
        </authorList>
    </citation>
    <scope>NUCLEOTIDE SEQUENCE [LARGE SCALE GENOMIC DNA]</scope>
</reference>
<feature type="compositionally biased region" description="Polar residues" evidence="5">
    <location>
        <begin position="69"/>
        <end position="84"/>
    </location>
</feature>
<dbReference type="EMBL" id="CAUYUJ010000093">
    <property type="protein sequence ID" value="CAK0788606.1"/>
    <property type="molecule type" value="Genomic_DNA"/>
</dbReference>
<dbReference type="Proteomes" id="UP001189429">
    <property type="component" value="Unassembled WGS sequence"/>
</dbReference>
<feature type="region of interest" description="Disordered" evidence="5">
    <location>
        <begin position="69"/>
        <end position="103"/>
    </location>
</feature>
<keyword evidence="9" id="KW-1185">Reference proteome</keyword>
<feature type="transmembrane region" description="Helical" evidence="6">
    <location>
        <begin position="318"/>
        <end position="344"/>
    </location>
</feature>
<proteinExistence type="predicted"/>
<organism evidence="8 9">
    <name type="scientific">Prorocentrum cordatum</name>
    <dbReference type="NCBI Taxonomy" id="2364126"/>
    <lineage>
        <taxon>Eukaryota</taxon>
        <taxon>Sar</taxon>
        <taxon>Alveolata</taxon>
        <taxon>Dinophyceae</taxon>
        <taxon>Prorocentrales</taxon>
        <taxon>Prorocentraceae</taxon>
        <taxon>Prorocentrum</taxon>
    </lineage>
</organism>
<feature type="transmembrane region" description="Helical" evidence="6">
    <location>
        <begin position="177"/>
        <end position="198"/>
    </location>
</feature>
<comment type="subcellular location">
    <subcellularLocation>
        <location evidence="1">Membrane</location>
        <topology evidence="1">Multi-pass membrane protein</topology>
    </subcellularLocation>
</comment>
<evidence type="ECO:0000256" key="3">
    <source>
        <dbReference type="ARBA" id="ARBA00022989"/>
    </source>
</evidence>
<evidence type="ECO:0000256" key="1">
    <source>
        <dbReference type="ARBA" id="ARBA00004141"/>
    </source>
</evidence>
<gene>
    <name evidence="8" type="ORF">PCOR1329_LOCUS455</name>
</gene>
<evidence type="ECO:0000256" key="5">
    <source>
        <dbReference type="SAM" id="MobiDB-lite"/>
    </source>
</evidence>